<evidence type="ECO:0000313" key="1">
    <source>
        <dbReference type="EMBL" id="SDS41806.1"/>
    </source>
</evidence>
<accession>A0A1H1S1Z1</accession>
<dbReference type="EMBL" id="LT629774">
    <property type="protein sequence ID" value="SDS41806.1"/>
    <property type="molecule type" value="Genomic_DNA"/>
</dbReference>
<dbReference type="RefSeq" id="WP_092445872.1">
    <property type="nucleotide sequence ID" value="NZ_JBLXAG010000013.1"/>
</dbReference>
<evidence type="ECO:0000313" key="2">
    <source>
        <dbReference type="Proteomes" id="UP000198963"/>
    </source>
</evidence>
<proteinExistence type="predicted"/>
<dbReference type="Proteomes" id="UP000198963">
    <property type="component" value="Chromosome I"/>
</dbReference>
<protein>
    <recommendedName>
        <fullName evidence="3">SnoaL-like domain-containing protein</fullName>
    </recommendedName>
</protein>
<evidence type="ECO:0008006" key="3">
    <source>
        <dbReference type="Google" id="ProtNLM"/>
    </source>
</evidence>
<sequence length="150" mass="17691">MKENNTHKSRAFIKNYFDLYSSRNLEVIPLFDDNFIGLDGISQNIYNKEGWIKALHVDYKQINYPFDISIVDFEKRETENGLLIIAVITFWDLPFFKDFPEIDKMRTVFILQPHQASFRIVHISNSIGLVTVNRTDVYPKGLIEILRSFR</sequence>
<gene>
    <name evidence="1" type="ORF">SAMN04489797_1560</name>
</gene>
<keyword evidence="2" id="KW-1185">Reference proteome</keyword>
<dbReference type="STRING" id="1249933.SAMN04489797_1560"/>
<organism evidence="1 2">
    <name type="scientific">Winogradskyella sediminis</name>
    <dbReference type="NCBI Taxonomy" id="1382466"/>
    <lineage>
        <taxon>Bacteria</taxon>
        <taxon>Pseudomonadati</taxon>
        <taxon>Bacteroidota</taxon>
        <taxon>Flavobacteriia</taxon>
        <taxon>Flavobacteriales</taxon>
        <taxon>Flavobacteriaceae</taxon>
        <taxon>Winogradskyella</taxon>
    </lineage>
</organism>
<name>A0A1H1S1Z1_9FLAO</name>
<dbReference type="AlphaFoldDB" id="A0A1H1S1Z1"/>
<reference evidence="1 2" key="1">
    <citation type="submission" date="2016-10" db="EMBL/GenBank/DDBJ databases">
        <authorList>
            <person name="Varghese N."/>
            <person name="Submissions S."/>
        </authorList>
    </citation>
    <scope>NUCLEOTIDE SEQUENCE [LARGE SCALE GENOMIC DNA]</scope>
    <source>
        <strain evidence="1 2">RHA_55</strain>
    </source>
</reference>